<evidence type="ECO:0000256" key="3">
    <source>
        <dbReference type="ARBA" id="ARBA00023163"/>
    </source>
</evidence>
<dbReference type="GO" id="GO:0003700">
    <property type="term" value="F:DNA-binding transcription factor activity"/>
    <property type="evidence" value="ECO:0007669"/>
    <property type="project" value="InterPro"/>
</dbReference>
<evidence type="ECO:0000313" key="5">
    <source>
        <dbReference type="EMBL" id="RYC30191.1"/>
    </source>
</evidence>
<dbReference type="Proteomes" id="UP000290759">
    <property type="component" value="Unassembled WGS sequence"/>
</dbReference>
<dbReference type="OrthoDB" id="9816161at2"/>
<dbReference type="CDD" id="cd07377">
    <property type="entry name" value="WHTH_GntR"/>
    <property type="match status" value="1"/>
</dbReference>
<dbReference type="SMART" id="SM00895">
    <property type="entry name" value="FCD"/>
    <property type="match status" value="1"/>
</dbReference>
<keyword evidence="1" id="KW-0805">Transcription regulation</keyword>
<gene>
    <name evidence="5" type="ORF">D3273_20170</name>
</gene>
<organism evidence="5 6">
    <name type="scientific">Lichenibacterium minor</name>
    <dbReference type="NCBI Taxonomy" id="2316528"/>
    <lineage>
        <taxon>Bacteria</taxon>
        <taxon>Pseudomonadati</taxon>
        <taxon>Pseudomonadota</taxon>
        <taxon>Alphaproteobacteria</taxon>
        <taxon>Hyphomicrobiales</taxon>
        <taxon>Lichenihabitantaceae</taxon>
        <taxon>Lichenibacterium</taxon>
    </lineage>
</organism>
<reference evidence="5 6" key="1">
    <citation type="submission" date="2018-12" db="EMBL/GenBank/DDBJ databases">
        <authorList>
            <person name="Grouzdev D.S."/>
            <person name="Krutkina M.S."/>
        </authorList>
    </citation>
    <scope>NUCLEOTIDE SEQUENCE [LARGE SCALE GENOMIC DNA]</scope>
    <source>
        <strain evidence="5 6">RmlP026</strain>
    </source>
</reference>
<dbReference type="InterPro" id="IPR008920">
    <property type="entry name" value="TF_FadR/GntR_C"/>
</dbReference>
<evidence type="ECO:0000259" key="4">
    <source>
        <dbReference type="PROSITE" id="PS50949"/>
    </source>
</evidence>
<evidence type="ECO:0000256" key="1">
    <source>
        <dbReference type="ARBA" id="ARBA00023015"/>
    </source>
</evidence>
<dbReference type="Gene3D" id="1.20.120.530">
    <property type="entry name" value="GntR ligand-binding domain-like"/>
    <property type="match status" value="1"/>
</dbReference>
<dbReference type="InterPro" id="IPR000524">
    <property type="entry name" value="Tscrpt_reg_HTH_GntR"/>
</dbReference>
<dbReference type="EMBL" id="QYBB01000030">
    <property type="protein sequence ID" value="RYC30191.1"/>
    <property type="molecule type" value="Genomic_DNA"/>
</dbReference>
<dbReference type="InterPro" id="IPR011711">
    <property type="entry name" value="GntR_C"/>
</dbReference>
<dbReference type="Pfam" id="PF00392">
    <property type="entry name" value="GntR"/>
    <property type="match status" value="1"/>
</dbReference>
<proteinExistence type="predicted"/>
<dbReference type="InterPro" id="IPR036390">
    <property type="entry name" value="WH_DNA-bd_sf"/>
</dbReference>
<dbReference type="SUPFAM" id="SSF48008">
    <property type="entry name" value="GntR ligand-binding domain-like"/>
    <property type="match status" value="1"/>
</dbReference>
<evidence type="ECO:0000256" key="2">
    <source>
        <dbReference type="ARBA" id="ARBA00023125"/>
    </source>
</evidence>
<dbReference type="GO" id="GO:0003677">
    <property type="term" value="F:DNA binding"/>
    <property type="evidence" value="ECO:0007669"/>
    <property type="project" value="UniProtKB-KW"/>
</dbReference>
<sequence length="231" mass="26109">MKPGPGSSLSNSGQEIFDALRDDIVFGRLNPRERLVEADLVQRFDSHRAAVREALAALEQAGLVDRQRNKGAAVLDLKPERVEQLYAVRMLLETTAAGTMPLPLDPVALETLVSIQQDHQQAVADNDLRRIFDHNNRFHRTLYTQSGNPVLVELIEQCATRALTVRFHPYMDRSFLERVCADHWAMIDACRLCDRARLIALVRDHLPLAKNRYLDTYDELLVQGGVFAPQA</sequence>
<keyword evidence="2" id="KW-0238">DNA-binding</keyword>
<dbReference type="SMART" id="SM00345">
    <property type="entry name" value="HTH_GNTR"/>
    <property type="match status" value="1"/>
</dbReference>
<feature type="domain" description="HTH gntR-type" evidence="4">
    <location>
        <begin position="10"/>
        <end position="77"/>
    </location>
</feature>
<dbReference type="RefSeq" id="WP_129228692.1">
    <property type="nucleotide sequence ID" value="NZ_QYBB01000030.1"/>
</dbReference>
<protein>
    <submittedName>
        <fullName evidence="5">GntR family transcriptional regulator</fullName>
    </submittedName>
</protein>
<evidence type="ECO:0000313" key="6">
    <source>
        <dbReference type="Proteomes" id="UP000290759"/>
    </source>
</evidence>
<reference evidence="5 6" key="2">
    <citation type="submission" date="2019-02" db="EMBL/GenBank/DDBJ databases">
        <title>'Lichenibacterium ramalinii' gen. nov. sp. nov., 'Lichenibacterium minor' gen. nov. sp. nov.</title>
        <authorList>
            <person name="Pankratov T."/>
        </authorList>
    </citation>
    <scope>NUCLEOTIDE SEQUENCE [LARGE SCALE GENOMIC DNA]</scope>
    <source>
        <strain evidence="5 6">RmlP026</strain>
    </source>
</reference>
<keyword evidence="3" id="KW-0804">Transcription</keyword>
<dbReference type="PROSITE" id="PS50949">
    <property type="entry name" value="HTH_GNTR"/>
    <property type="match status" value="1"/>
</dbReference>
<dbReference type="Pfam" id="PF07729">
    <property type="entry name" value="FCD"/>
    <property type="match status" value="1"/>
</dbReference>
<dbReference type="AlphaFoldDB" id="A0A4Q2U585"/>
<dbReference type="InterPro" id="IPR036388">
    <property type="entry name" value="WH-like_DNA-bd_sf"/>
</dbReference>
<dbReference type="PANTHER" id="PTHR43537">
    <property type="entry name" value="TRANSCRIPTIONAL REGULATOR, GNTR FAMILY"/>
    <property type="match status" value="1"/>
</dbReference>
<name>A0A4Q2U585_9HYPH</name>
<comment type="caution">
    <text evidence="5">The sequence shown here is derived from an EMBL/GenBank/DDBJ whole genome shotgun (WGS) entry which is preliminary data.</text>
</comment>
<keyword evidence="6" id="KW-1185">Reference proteome</keyword>
<dbReference type="SUPFAM" id="SSF46785">
    <property type="entry name" value="Winged helix' DNA-binding domain"/>
    <property type="match status" value="1"/>
</dbReference>
<dbReference type="PANTHER" id="PTHR43537:SF49">
    <property type="entry name" value="TRANSCRIPTIONAL REGULATORY PROTEIN"/>
    <property type="match status" value="1"/>
</dbReference>
<dbReference type="Gene3D" id="1.10.10.10">
    <property type="entry name" value="Winged helix-like DNA-binding domain superfamily/Winged helix DNA-binding domain"/>
    <property type="match status" value="1"/>
</dbReference>
<accession>A0A4Q2U585</accession>